<sequence length="167" mass="18626">MTHAVIIDGSPKPFTGRFVTDADGVQHPLKPMSAEQKRAFGIYEVTVETAMPTGHVAAGRRWVLEGDRVIDRPVLERASDADLIRGIKAEANRRILAIVPEWKQRNLLAQAAQLAKRGETHWTADDHAAWEDGEAIWARVSAIRAASDDLEAMDPLPTDYDDDRHWP</sequence>
<dbReference type="EMBL" id="FXTO01000008">
    <property type="protein sequence ID" value="SMO65373.1"/>
    <property type="molecule type" value="Genomic_DNA"/>
</dbReference>
<dbReference type="RefSeq" id="WP_142493023.1">
    <property type="nucleotide sequence ID" value="NZ_FXTO01000008.1"/>
</dbReference>
<reference evidence="1 2" key="1">
    <citation type="submission" date="2017-05" db="EMBL/GenBank/DDBJ databases">
        <authorList>
            <person name="Varghese N."/>
            <person name="Submissions S."/>
        </authorList>
    </citation>
    <scope>NUCLEOTIDE SEQUENCE [LARGE SCALE GENOMIC DNA]</scope>
    <source>
        <strain evidence="1 2">DSM 29506</strain>
    </source>
</reference>
<organism evidence="1 2">
    <name type="scientific">Thalassovita litoralis</name>
    <dbReference type="NCBI Taxonomy" id="1010611"/>
    <lineage>
        <taxon>Bacteria</taxon>
        <taxon>Pseudomonadati</taxon>
        <taxon>Pseudomonadota</taxon>
        <taxon>Alphaproteobacteria</taxon>
        <taxon>Rhodobacterales</taxon>
        <taxon>Roseobacteraceae</taxon>
        <taxon>Thalassovita</taxon>
    </lineage>
</organism>
<accession>A0A521D104</accession>
<dbReference type="Proteomes" id="UP000316030">
    <property type="component" value="Unassembled WGS sequence"/>
</dbReference>
<keyword evidence="2" id="KW-1185">Reference proteome</keyword>
<evidence type="ECO:0000313" key="2">
    <source>
        <dbReference type="Proteomes" id="UP000316030"/>
    </source>
</evidence>
<protein>
    <submittedName>
        <fullName evidence="1">Uncharacterized protein</fullName>
    </submittedName>
</protein>
<gene>
    <name evidence="1" type="ORF">SAMN06265173_108106</name>
</gene>
<dbReference type="AlphaFoldDB" id="A0A521D104"/>
<proteinExistence type="predicted"/>
<name>A0A521D104_9RHOB</name>
<evidence type="ECO:0000313" key="1">
    <source>
        <dbReference type="EMBL" id="SMO65373.1"/>
    </source>
</evidence>
<dbReference type="OrthoDB" id="7875638at2"/>